<proteinExistence type="predicted"/>
<protein>
    <submittedName>
        <fullName evidence="1">Uncharacterized protein</fullName>
    </submittedName>
</protein>
<accession>A0A6C0ED05</accession>
<reference evidence="1" key="1">
    <citation type="journal article" date="2020" name="Nature">
        <title>Giant virus diversity and host interactions through global metagenomics.</title>
        <authorList>
            <person name="Schulz F."/>
            <person name="Roux S."/>
            <person name="Paez-Espino D."/>
            <person name="Jungbluth S."/>
            <person name="Walsh D.A."/>
            <person name="Denef V.J."/>
            <person name="McMahon K.D."/>
            <person name="Konstantinidis K.T."/>
            <person name="Eloe-Fadrosh E.A."/>
            <person name="Kyrpides N.C."/>
            <person name="Woyke T."/>
        </authorList>
    </citation>
    <scope>NUCLEOTIDE SEQUENCE</scope>
    <source>
        <strain evidence="1">GVMAG-M-3300023179-27</strain>
    </source>
</reference>
<dbReference type="EMBL" id="MN739796">
    <property type="protein sequence ID" value="QHT26521.1"/>
    <property type="molecule type" value="Genomic_DNA"/>
</dbReference>
<dbReference type="AlphaFoldDB" id="A0A6C0ED05"/>
<sequence length="68" mass="8075">MAAKYSYKTISMKCYHYKFFDNKVDDAEEFDEAVISCCKHDGWKEALEKISKEDDELYIVGPSYYKKK</sequence>
<organism evidence="1">
    <name type="scientific">viral metagenome</name>
    <dbReference type="NCBI Taxonomy" id="1070528"/>
    <lineage>
        <taxon>unclassified sequences</taxon>
        <taxon>metagenomes</taxon>
        <taxon>organismal metagenomes</taxon>
    </lineage>
</organism>
<name>A0A6C0ED05_9ZZZZ</name>
<evidence type="ECO:0000313" key="1">
    <source>
        <dbReference type="EMBL" id="QHT26521.1"/>
    </source>
</evidence>